<dbReference type="InterPro" id="IPR000914">
    <property type="entry name" value="SBP_5_dom"/>
</dbReference>
<dbReference type="PANTHER" id="PTHR30290:SF10">
    <property type="entry name" value="PERIPLASMIC OLIGOPEPTIDE-BINDING PROTEIN-RELATED"/>
    <property type="match status" value="1"/>
</dbReference>
<organism evidence="8 9">
    <name type="scientific">Candidatus Methylocalor cossyra</name>
    <dbReference type="NCBI Taxonomy" id="3108543"/>
    <lineage>
        <taxon>Bacteria</taxon>
        <taxon>Pseudomonadati</taxon>
        <taxon>Pseudomonadota</taxon>
        <taxon>Gammaproteobacteria</taxon>
        <taxon>Methylococcales</taxon>
        <taxon>Methylococcaceae</taxon>
        <taxon>Candidatus Methylocalor</taxon>
    </lineage>
</organism>
<sequence>MSSFRIPWRPILRLLASGLGLALLVGCGDPLNNPYPAEDNGKNILYTSFEERPKHLDPAQAYSANEYELIAQIYEPLLQYAYLVRPYRLEPLTAAALPAVSYLDQAGRPLPDDAPDERIAYSVYDIRLRQDVRFQPHPAFAKDDAGRYRYHALTPEQLSHIETLADFPETGSRALTAEDYAYQIKRLVHPRIHSPIAEMMKGHIVGLKELSERLAKDYAARPDPKAWFDLRSYALEGVEILDPHHFRIRLYGKYPQFRFWLAMPFFAPVPWEADAFYSQPGLAEKNLSLDWYPVGTGAYMLTENNPNRRMVLSRNPNYHDDRYPSEGEPDDASQGYLRDAGQRLPFIDRVVFVLEKETIPYWNKFLQGYYDASGLASDNFDQAIQFSGQGNAELTDAMKAKGIRLQTTVATSDFYLGFNMLDPVVGGLSEAKAKLRRAISIAIDEEEFIAIFMNGRGLPAQGVLPPGLFGYLGGREGINPYVYDWVDGRPRRKGIDQARRLLAEAGYPDGVDAVTGKPLVLYLDTVASGPDDKSVLNWYRKQFAKLGIQLVLRTTDYNQFQQKMLNGNAQLFRWGWNADYPDPENFFFLLYGGNAKVGKGGENAANYQNPEFDRLFEKMRNLEDGPERFRLIQAMQEILRHDAPWVFGLHPKSFSLSHAWYQNRKPNLMANNGLKYLRIDSRLREAKRAEWNRPVLWPLPLLLGLLAAAVLPAYRLYRRRMRATALDRRSAETVP</sequence>
<evidence type="ECO:0000256" key="1">
    <source>
        <dbReference type="ARBA" id="ARBA00004196"/>
    </source>
</evidence>
<evidence type="ECO:0000256" key="6">
    <source>
        <dbReference type="SAM" id="Phobius"/>
    </source>
</evidence>
<dbReference type="RefSeq" id="WP_348757041.1">
    <property type="nucleotide sequence ID" value="NZ_OZ026884.1"/>
</dbReference>
<keyword evidence="6" id="KW-1133">Transmembrane helix</keyword>
<dbReference type="Gene3D" id="3.90.76.10">
    <property type="entry name" value="Dipeptide-binding Protein, Domain 1"/>
    <property type="match status" value="1"/>
</dbReference>
<keyword evidence="6" id="KW-0472">Membrane</keyword>
<keyword evidence="6" id="KW-0812">Transmembrane</keyword>
<keyword evidence="4" id="KW-0732">Signal</keyword>
<gene>
    <name evidence="8" type="ORF">MECH1_V1_1669</name>
</gene>
<dbReference type="Gene3D" id="3.40.190.10">
    <property type="entry name" value="Periplasmic binding protein-like II"/>
    <property type="match status" value="1"/>
</dbReference>
<comment type="similarity">
    <text evidence="2">Belongs to the bacterial solute-binding protein 5 family.</text>
</comment>
<proteinExistence type="inferred from homology"/>
<dbReference type="CDD" id="cd08505">
    <property type="entry name" value="PBP2_NikA_DppA_OppA_like_18"/>
    <property type="match status" value="1"/>
</dbReference>
<evidence type="ECO:0000256" key="2">
    <source>
        <dbReference type="ARBA" id="ARBA00005695"/>
    </source>
</evidence>
<evidence type="ECO:0000313" key="8">
    <source>
        <dbReference type="EMBL" id="CAL1240445.1"/>
    </source>
</evidence>
<evidence type="ECO:0000256" key="4">
    <source>
        <dbReference type="ARBA" id="ARBA00022729"/>
    </source>
</evidence>
<keyword evidence="9" id="KW-1185">Reference proteome</keyword>
<evidence type="ECO:0000259" key="7">
    <source>
        <dbReference type="Pfam" id="PF00496"/>
    </source>
</evidence>
<accession>A0ABM9NIJ7</accession>
<feature type="domain" description="Solute-binding protein family 5" evidence="7">
    <location>
        <begin position="174"/>
        <end position="595"/>
    </location>
</feature>
<keyword evidence="3" id="KW-0813">Transport</keyword>
<protein>
    <submittedName>
        <fullName evidence="8">ABC-type transport system substrate-binding protein</fullName>
    </submittedName>
</protein>
<dbReference type="Pfam" id="PF00496">
    <property type="entry name" value="SBP_bac_5"/>
    <property type="match status" value="1"/>
</dbReference>
<dbReference type="Gene3D" id="3.10.105.10">
    <property type="entry name" value="Dipeptide-binding Protein, Domain 3"/>
    <property type="match status" value="1"/>
</dbReference>
<dbReference type="Proteomes" id="UP001497493">
    <property type="component" value="Chromosome"/>
</dbReference>
<dbReference type="PANTHER" id="PTHR30290">
    <property type="entry name" value="PERIPLASMIC BINDING COMPONENT OF ABC TRANSPORTER"/>
    <property type="match status" value="1"/>
</dbReference>
<dbReference type="InterPro" id="IPR039424">
    <property type="entry name" value="SBP_5"/>
</dbReference>
<feature type="transmembrane region" description="Helical" evidence="6">
    <location>
        <begin position="695"/>
        <end position="714"/>
    </location>
</feature>
<name>A0ABM9NIJ7_9GAMM</name>
<evidence type="ECO:0000313" key="9">
    <source>
        <dbReference type="Proteomes" id="UP001497493"/>
    </source>
</evidence>
<dbReference type="PROSITE" id="PS51257">
    <property type="entry name" value="PROKAR_LIPOPROTEIN"/>
    <property type="match status" value="1"/>
</dbReference>
<comment type="subcellular location">
    <subcellularLocation>
        <location evidence="1">Cell envelope</location>
    </subcellularLocation>
</comment>
<dbReference type="SUPFAM" id="SSF53850">
    <property type="entry name" value="Periplasmic binding protein-like II"/>
    <property type="match status" value="1"/>
</dbReference>
<reference evidence="8 9" key="1">
    <citation type="submission" date="2024-04" db="EMBL/GenBank/DDBJ databases">
        <authorList>
            <person name="Cremers G."/>
        </authorList>
    </citation>
    <scope>NUCLEOTIDE SEQUENCE [LARGE SCALE GENOMIC DNA]</scope>
    <source>
        <strain evidence="8">MeCH1-AG</strain>
    </source>
</reference>
<dbReference type="EMBL" id="OZ026884">
    <property type="protein sequence ID" value="CAL1240445.1"/>
    <property type="molecule type" value="Genomic_DNA"/>
</dbReference>
<evidence type="ECO:0000256" key="3">
    <source>
        <dbReference type="ARBA" id="ARBA00022448"/>
    </source>
</evidence>
<feature type="region of interest" description="Disordered" evidence="5">
    <location>
        <begin position="313"/>
        <end position="332"/>
    </location>
</feature>
<evidence type="ECO:0000256" key="5">
    <source>
        <dbReference type="SAM" id="MobiDB-lite"/>
    </source>
</evidence>